<proteinExistence type="predicted"/>
<dbReference type="PANTHER" id="PTHR38248">
    <property type="entry name" value="FUNK1 6"/>
    <property type="match status" value="1"/>
</dbReference>
<protein>
    <recommendedName>
        <fullName evidence="2">Fungal-type protein kinase domain-containing protein</fullName>
    </recommendedName>
</protein>
<feature type="region of interest" description="Disordered" evidence="1">
    <location>
        <begin position="1"/>
        <end position="45"/>
    </location>
</feature>
<dbReference type="Gene3D" id="1.10.510.10">
    <property type="entry name" value="Transferase(Phosphotransferase) domain 1"/>
    <property type="match status" value="1"/>
</dbReference>
<organism evidence="3 4">
    <name type="scientific">Coprinopsis marcescibilis</name>
    <name type="common">Agaric fungus</name>
    <name type="synonym">Psathyrella marcescibilis</name>
    <dbReference type="NCBI Taxonomy" id="230819"/>
    <lineage>
        <taxon>Eukaryota</taxon>
        <taxon>Fungi</taxon>
        <taxon>Dikarya</taxon>
        <taxon>Basidiomycota</taxon>
        <taxon>Agaricomycotina</taxon>
        <taxon>Agaricomycetes</taxon>
        <taxon>Agaricomycetidae</taxon>
        <taxon>Agaricales</taxon>
        <taxon>Agaricineae</taxon>
        <taxon>Psathyrellaceae</taxon>
        <taxon>Coprinopsis</taxon>
    </lineage>
</organism>
<dbReference type="InterPro" id="IPR040976">
    <property type="entry name" value="Pkinase_fungal"/>
</dbReference>
<feature type="compositionally biased region" description="Low complexity" evidence="1">
    <location>
        <begin position="833"/>
        <end position="854"/>
    </location>
</feature>
<name>A0A5C3LIE4_COPMA</name>
<dbReference type="OrthoDB" id="312874at2759"/>
<evidence type="ECO:0000259" key="2">
    <source>
        <dbReference type="Pfam" id="PF17667"/>
    </source>
</evidence>
<feature type="domain" description="Fungal-type protein kinase" evidence="2">
    <location>
        <begin position="185"/>
        <end position="653"/>
    </location>
</feature>
<feature type="compositionally biased region" description="Basic and acidic residues" evidence="1">
    <location>
        <begin position="34"/>
        <end position="45"/>
    </location>
</feature>
<feature type="region of interest" description="Disordered" evidence="1">
    <location>
        <begin position="450"/>
        <end position="481"/>
    </location>
</feature>
<dbReference type="Proteomes" id="UP000307440">
    <property type="component" value="Unassembled WGS sequence"/>
</dbReference>
<evidence type="ECO:0000256" key="1">
    <source>
        <dbReference type="SAM" id="MobiDB-lite"/>
    </source>
</evidence>
<feature type="compositionally biased region" description="Low complexity" evidence="1">
    <location>
        <begin position="450"/>
        <end position="462"/>
    </location>
</feature>
<accession>A0A5C3LIE4</accession>
<feature type="compositionally biased region" description="Polar residues" evidence="1">
    <location>
        <begin position="861"/>
        <end position="879"/>
    </location>
</feature>
<feature type="region of interest" description="Disordered" evidence="1">
    <location>
        <begin position="773"/>
        <end position="887"/>
    </location>
</feature>
<dbReference type="SUPFAM" id="SSF56112">
    <property type="entry name" value="Protein kinase-like (PK-like)"/>
    <property type="match status" value="1"/>
</dbReference>
<evidence type="ECO:0000313" key="3">
    <source>
        <dbReference type="EMBL" id="TFK28321.1"/>
    </source>
</evidence>
<sequence>MAHAPSSPRQGPPTPEVKDPPYTGETPRVPGTDAQHRDQTEVRSDIGRYMDSEMIYCKRKEFESHYLPFNPTDDDINGCMEHLKDGWTASVMNPTGLKNVWADYTRVPSASWSTELAAFKPLKKIIRAIETYKLKGVYNEVKDRNLSEFRYREVNNTPLKADTFAKHKIDGCLTTEWDKKIILSETSIAVPMEFKLKQVDRLSNRIQLVGDVNHVMTEDPRRMFMYGITIEDDRFTVWYFSRSHSVKCASFSFVEDPSSMVVVLLSLLFATPEELGFDPNVTAIKVDESTSYVYAIPQPTGEPKYFLAKAALSEFRWLCVTGRTARIYNVVEVASPSDLKPLGRPRVLKDVWLDDTCKTETTIQREIFEDIETFALSPNWREDKCLKLFPEAAMEALGQMLTDGKYKKLFLTPEYEYEGKLCKAVYDGQGKAFPMPGMLIKKPNLDTAATASHTDTASQSAAGTKRTAGLQPLHPSPPVLPARVNPVTREYRQKRRCFFVYEEVSTALHHLPKLKEAMSVILQCLVALQLLFCAGWVHRDISSGNILAFRSDDDAPWEVKLSDLEYAKRFPGVDKRNSDPKTGTPFFMPLEVQSQQLLSSREEDEDEDPDMTRLPSDFTEEHTILIQSILTAVLIKHSFQHDLESIWWIVLWLITMRVDHAISRDYAKDIFQNVLVPSQDRHTALKRNISTPLSRILHQDLSNFVQPMESIRKFFISIYKKRVRVGEQMDKSSYGIAHAHMWNQLNKLKETADVWGETIVYVPRKAPAVVEIASDGSSGDDGSEDATPETPTRSHAKRPRRDEDEYVPESVAQVRTQPVITAQKKGRRVPVNAGRVSTRRVAVATTRVTRSGTAKAAAGSRSANSVPPTTATLPGGSSRSAKKARVV</sequence>
<gene>
    <name evidence="3" type="ORF">FA15DRAFT_691960</name>
</gene>
<keyword evidence="4" id="KW-1185">Reference proteome</keyword>
<dbReference type="PANTHER" id="PTHR38248:SF2">
    <property type="entry name" value="FUNK1 11"/>
    <property type="match status" value="1"/>
</dbReference>
<dbReference type="AlphaFoldDB" id="A0A5C3LIE4"/>
<dbReference type="Pfam" id="PF17667">
    <property type="entry name" value="Pkinase_fungal"/>
    <property type="match status" value="1"/>
</dbReference>
<dbReference type="EMBL" id="ML210157">
    <property type="protein sequence ID" value="TFK28321.1"/>
    <property type="molecule type" value="Genomic_DNA"/>
</dbReference>
<reference evidence="3 4" key="1">
    <citation type="journal article" date="2019" name="Nat. Ecol. Evol.">
        <title>Megaphylogeny resolves global patterns of mushroom evolution.</title>
        <authorList>
            <person name="Varga T."/>
            <person name="Krizsan K."/>
            <person name="Foldi C."/>
            <person name="Dima B."/>
            <person name="Sanchez-Garcia M."/>
            <person name="Sanchez-Ramirez S."/>
            <person name="Szollosi G.J."/>
            <person name="Szarkandi J.G."/>
            <person name="Papp V."/>
            <person name="Albert L."/>
            <person name="Andreopoulos W."/>
            <person name="Angelini C."/>
            <person name="Antonin V."/>
            <person name="Barry K.W."/>
            <person name="Bougher N.L."/>
            <person name="Buchanan P."/>
            <person name="Buyck B."/>
            <person name="Bense V."/>
            <person name="Catcheside P."/>
            <person name="Chovatia M."/>
            <person name="Cooper J."/>
            <person name="Damon W."/>
            <person name="Desjardin D."/>
            <person name="Finy P."/>
            <person name="Geml J."/>
            <person name="Haridas S."/>
            <person name="Hughes K."/>
            <person name="Justo A."/>
            <person name="Karasinski D."/>
            <person name="Kautmanova I."/>
            <person name="Kiss B."/>
            <person name="Kocsube S."/>
            <person name="Kotiranta H."/>
            <person name="LaButti K.M."/>
            <person name="Lechner B.E."/>
            <person name="Liimatainen K."/>
            <person name="Lipzen A."/>
            <person name="Lukacs Z."/>
            <person name="Mihaltcheva S."/>
            <person name="Morgado L.N."/>
            <person name="Niskanen T."/>
            <person name="Noordeloos M.E."/>
            <person name="Ohm R.A."/>
            <person name="Ortiz-Santana B."/>
            <person name="Ovrebo C."/>
            <person name="Racz N."/>
            <person name="Riley R."/>
            <person name="Savchenko A."/>
            <person name="Shiryaev A."/>
            <person name="Soop K."/>
            <person name="Spirin V."/>
            <person name="Szebenyi C."/>
            <person name="Tomsovsky M."/>
            <person name="Tulloss R.E."/>
            <person name="Uehling J."/>
            <person name="Grigoriev I.V."/>
            <person name="Vagvolgyi C."/>
            <person name="Papp T."/>
            <person name="Martin F.M."/>
            <person name="Miettinen O."/>
            <person name="Hibbett D.S."/>
            <person name="Nagy L.G."/>
        </authorList>
    </citation>
    <scope>NUCLEOTIDE SEQUENCE [LARGE SCALE GENOMIC DNA]</scope>
    <source>
        <strain evidence="3 4">CBS 121175</strain>
    </source>
</reference>
<evidence type="ECO:0000313" key="4">
    <source>
        <dbReference type="Proteomes" id="UP000307440"/>
    </source>
</evidence>
<dbReference type="InterPro" id="IPR011009">
    <property type="entry name" value="Kinase-like_dom_sf"/>
</dbReference>